<accession>A0A6A6SVD9</accession>
<dbReference type="Proteomes" id="UP000799324">
    <property type="component" value="Unassembled WGS sequence"/>
</dbReference>
<dbReference type="AlphaFoldDB" id="A0A6A6SVD9"/>
<dbReference type="InterPro" id="IPR052820">
    <property type="entry name" value="PhiA_domain"/>
</dbReference>
<evidence type="ECO:0000313" key="1">
    <source>
        <dbReference type="EMBL" id="KAF2650941.1"/>
    </source>
</evidence>
<dbReference type="OrthoDB" id="5430620at2759"/>
<protein>
    <submittedName>
        <fullName evidence="1">Uncharacterized protein</fullName>
    </submittedName>
</protein>
<evidence type="ECO:0000313" key="2">
    <source>
        <dbReference type="Proteomes" id="UP000799324"/>
    </source>
</evidence>
<proteinExistence type="predicted"/>
<sequence>MAQGYFNVMAARSGSPIHFNSLTARGNKFYLGGGPPSSYCPPQVGTSCPVGNTTTLAGGDGYLSLGVMVPGGQQAYIDADGSLSYTIEHSAYVPSGAILDGWNKTENVGDHFGTLQWTNGLIACPPATEGTGWQVFGQRENATFSPDCLGFDALTINATGVGAWQY</sequence>
<dbReference type="EMBL" id="MU004439">
    <property type="protein sequence ID" value="KAF2650941.1"/>
    <property type="molecule type" value="Genomic_DNA"/>
</dbReference>
<dbReference type="PANTHER" id="PTHR42047:SF1">
    <property type="entry name" value="PROTEIN, PUTATIVE (AFU_ORTHOLOGUE AFUA_6G03560)-RELATED"/>
    <property type="match status" value="1"/>
</dbReference>
<dbReference type="PANTHER" id="PTHR42047">
    <property type="entry name" value="PROTEIN, PUTATIVE (AFU_ORTHOLOGUE AFUA_6G03560)-RELATED"/>
    <property type="match status" value="1"/>
</dbReference>
<gene>
    <name evidence="1" type="ORF">K491DRAFT_696843</name>
</gene>
<organism evidence="1 2">
    <name type="scientific">Lophiostoma macrostomum CBS 122681</name>
    <dbReference type="NCBI Taxonomy" id="1314788"/>
    <lineage>
        <taxon>Eukaryota</taxon>
        <taxon>Fungi</taxon>
        <taxon>Dikarya</taxon>
        <taxon>Ascomycota</taxon>
        <taxon>Pezizomycotina</taxon>
        <taxon>Dothideomycetes</taxon>
        <taxon>Pleosporomycetidae</taxon>
        <taxon>Pleosporales</taxon>
        <taxon>Lophiostomataceae</taxon>
        <taxon>Lophiostoma</taxon>
    </lineage>
</organism>
<name>A0A6A6SVD9_9PLEO</name>
<reference evidence="1" key="1">
    <citation type="journal article" date="2020" name="Stud. Mycol.">
        <title>101 Dothideomycetes genomes: a test case for predicting lifestyles and emergence of pathogens.</title>
        <authorList>
            <person name="Haridas S."/>
            <person name="Albert R."/>
            <person name="Binder M."/>
            <person name="Bloem J."/>
            <person name="Labutti K."/>
            <person name="Salamov A."/>
            <person name="Andreopoulos B."/>
            <person name="Baker S."/>
            <person name="Barry K."/>
            <person name="Bills G."/>
            <person name="Bluhm B."/>
            <person name="Cannon C."/>
            <person name="Castanera R."/>
            <person name="Culley D."/>
            <person name="Daum C."/>
            <person name="Ezra D."/>
            <person name="Gonzalez J."/>
            <person name="Henrissat B."/>
            <person name="Kuo A."/>
            <person name="Liang C."/>
            <person name="Lipzen A."/>
            <person name="Lutzoni F."/>
            <person name="Magnuson J."/>
            <person name="Mondo S."/>
            <person name="Nolan M."/>
            <person name="Ohm R."/>
            <person name="Pangilinan J."/>
            <person name="Park H.-J."/>
            <person name="Ramirez L."/>
            <person name="Alfaro M."/>
            <person name="Sun H."/>
            <person name="Tritt A."/>
            <person name="Yoshinaga Y."/>
            <person name="Zwiers L.-H."/>
            <person name="Turgeon B."/>
            <person name="Goodwin S."/>
            <person name="Spatafora J."/>
            <person name="Crous P."/>
            <person name="Grigoriev I."/>
        </authorList>
    </citation>
    <scope>NUCLEOTIDE SEQUENCE</scope>
    <source>
        <strain evidence="1">CBS 122681</strain>
    </source>
</reference>
<keyword evidence="2" id="KW-1185">Reference proteome</keyword>